<comment type="caution">
    <text evidence="3">The sequence shown here is derived from an EMBL/GenBank/DDBJ whole genome shotgun (WGS) entry which is preliminary data.</text>
</comment>
<organism evidence="3 4">
    <name type="scientific">Paucimonas lemoignei</name>
    <name type="common">Pseudomonas lemoignei</name>
    <dbReference type="NCBI Taxonomy" id="29443"/>
    <lineage>
        <taxon>Bacteria</taxon>
        <taxon>Pseudomonadati</taxon>
        <taxon>Pseudomonadota</taxon>
        <taxon>Betaproteobacteria</taxon>
        <taxon>Burkholderiales</taxon>
        <taxon>Burkholderiaceae</taxon>
        <taxon>Paucimonas</taxon>
    </lineage>
</organism>
<dbReference type="InterPro" id="IPR008988">
    <property type="entry name" value="Transcriptional_repressor_C"/>
</dbReference>
<protein>
    <submittedName>
        <fullName evidence="3">Ferrous iron transport protein A</fullName>
    </submittedName>
</protein>
<dbReference type="RefSeq" id="WP_132259333.1">
    <property type="nucleotide sequence ID" value="NZ_SLZQ01000008.1"/>
</dbReference>
<dbReference type="GO" id="GO:0046914">
    <property type="term" value="F:transition metal ion binding"/>
    <property type="evidence" value="ECO:0007669"/>
    <property type="project" value="InterPro"/>
</dbReference>
<dbReference type="AlphaFoldDB" id="A0A4R3HV42"/>
<gene>
    <name evidence="3" type="ORF">EDC30_108135</name>
</gene>
<name>A0A4R3HV42_PAULE</name>
<dbReference type="InterPro" id="IPR007167">
    <property type="entry name" value="Fe-transptr_FeoA-like"/>
</dbReference>
<evidence type="ECO:0000259" key="2">
    <source>
        <dbReference type="SMART" id="SM00899"/>
    </source>
</evidence>
<evidence type="ECO:0000313" key="4">
    <source>
        <dbReference type="Proteomes" id="UP000295382"/>
    </source>
</evidence>
<feature type="domain" description="Ferrous iron transporter FeoA-like" evidence="2">
    <location>
        <begin position="8"/>
        <end position="84"/>
    </location>
</feature>
<dbReference type="EMBL" id="SLZQ01000008">
    <property type="protein sequence ID" value="TCS36071.1"/>
    <property type="molecule type" value="Genomic_DNA"/>
</dbReference>
<evidence type="ECO:0000256" key="1">
    <source>
        <dbReference type="ARBA" id="ARBA00023004"/>
    </source>
</evidence>
<evidence type="ECO:0000313" key="3">
    <source>
        <dbReference type="EMBL" id="TCS36071.1"/>
    </source>
</evidence>
<reference evidence="3 4" key="1">
    <citation type="submission" date="2019-03" db="EMBL/GenBank/DDBJ databases">
        <title>Genomic Encyclopedia of Type Strains, Phase IV (KMG-IV): sequencing the most valuable type-strain genomes for metagenomic binning, comparative biology and taxonomic classification.</title>
        <authorList>
            <person name="Goeker M."/>
        </authorList>
    </citation>
    <scope>NUCLEOTIDE SEQUENCE [LARGE SCALE GENOMIC DNA]</scope>
    <source>
        <strain evidence="3 4">DSM 7445</strain>
    </source>
</reference>
<keyword evidence="1" id="KW-0408">Iron</keyword>
<dbReference type="Gene3D" id="2.30.30.90">
    <property type="match status" value="1"/>
</dbReference>
<dbReference type="InterPro" id="IPR038157">
    <property type="entry name" value="FeoA_core_dom"/>
</dbReference>
<dbReference type="SUPFAM" id="SSF50037">
    <property type="entry name" value="C-terminal domain of transcriptional repressors"/>
    <property type="match status" value="1"/>
</dbReference>
<keyword evidence="4" id="KW-1185">Reference proteome</keyword>
<dbReference type="Pfam" id="PF04023">
    <property type="entry name" value="FeoA"/>
    <property type="match status" value="1"/>
</dbReference>
<dbReference type="Proteomes" id="UP000295382">
    <property type="component" value="Unassembled WGS sequence"/>
</dbReference>
<proteinExistence type="predicted"/>
<dbReference type="SMART" id="SM00899">
    <property type="entry name" value="FeoA"/>
    <property type="match status" value="1"/>
</dbReference>
<sequence>MKQTDFTLTLEHMPLRKPCFVQAVQAPSHSPEWLRWLEEIGFIAGEQVMLVARGMPGSDPLVVRVGTSTFALRRAEAACVKVSMAPPGVTQ</sequence>
<dbReference type="OrthoDB" id="559009at2"/>
<accession>A0A4R3HV42</accession>